<keyword evidence="3" id="KW-1185">Reference proteome</keyword>
<dbReference type="RefSeq" id="WP_166092329.1">
    <property type="nucleotide sequence ID" value="NZ_CP049871.1"/>
</dbReference>
<feature type="transmembrane region" description="Helical" evidence="1">
    <location>
        <begin position="61"/>
        <end position="82"/>
    </location>
</feature>
<feature type="transmembrane region" description="Helical" evidence="1">
    <location>
        <begin position="115"/>
        <end position="139"/>
    </location>
</feature>
<dbReference type="KEGG" id="ssin:G7078_01600"/>
<evidence type="ECO:0000313" key="3">
    <source>
        <dbReference type="Proteomes" id="UP000502502"/>
    </source>
</evidence>
<keyword evidence="1" id="KW-0472">Membrane</keyword>
<evidence type="ECO:0000256" key="1">
    <source>
        <dbReference type="SAM" id="Phobius"/>
    </source>
</evidence>
<organism evidence="2 3">
    <name type="scientific">Sphingomonas sinipercae</name>
    <dbReference type="NCBI Taxonomy" id="2714944"/>
    <lineage>
        <taxon>Bacteria</taxon>
        <taxon>Pseudomonadati</taxon>
        <taxon>Pseudomonadota</taxon>
        <taxon>Alphaproteobacteria</taxon>
        <taxon>Sphingomonadales</taxon>
        <taxon>Sphingomonadaceae</taxon>
        <taxon>Sphingomonas</taxon>
    </lineage>
</organism>
<name>A0A6G7ZL07_9SPHN</name>
<sequence length="140" mass="14717">MVARLDKVQLIDSSEIVAAPPAPAWQDYSFELPLGLHLAMGALFLGFVAVLSAAFANPGMAVPFGICVAFIAAFFTVPAIFVRSAPDGSAKSKRWSDFIEHGIAVERGRCGGSEAVVLVLVLPVLIFCWALAIATIAALT</sequence>
<gene>
    <name evidence="2" type="ORF">G7078_01600</name>
</gene>
<feature type="transmembrane region" description="Helical" evidence="1">
    <location>
        <begin position="34"/>
        <end position="55"/>
    </location>
</feature>
<protein>
    <submittedName>
        <fullName evidence="2">Uncharacterized protein</fullName>
    </submittedName>
</protein>
<proteinExistence type="predicted"/>
<keyword evidence="1" id="KW-0812">Transmembrane</keyword>
<accession>A0A6G7ZL07</accession>
<keyword evidence="1" id="KW-1133">Transmembrane helix</keyword>
<dbReference type="EMBL" id="CP049871">
    <property type="protein sequence ID" value="QIL01612.1"/>
    <property type="molecule type" value="Genomic_DNA"/>
</dbReference>
<evidence type="ECO:0000313" key="2">
    <source>
        <dbReference type="EMBL" id="QIL01612.1"/>
    </source>
</evidence>
<dbReference type="Proteomes" id="UP000502502">
    <property type="component" value="Chromosome"/>
</dbReference>
<dbReference type="AlphaFoldDB" id="A0A6G7ZL07"/>
<reference evidence="2 3" key="1">
    <citation type="submission" date="2020-03" db="EMBL/GenBank/DDBJ databases">
        <title>Sphingomonas sp. nov., isolated from fish.</title>
        <authorList>
            <person name="Hyun D.-W."/>
            <person name="Bae J.-W."/>
        </authorList>
    </citation>
    <scope>NUCLEOTIDE SEQUENCE [LARGE SCALE GENOMIC DNA]</scope>
    <source>
        <strain evidence="2 3">HDW15C</strain>
    </source>
</reference>